<dbReference type="Proteomes" id="UP000001593">
    <property type="component" value="Unassembled WGS sequence"/>
</dbReference>
<name>A7SFZ5_NEMVE</name>
<organism evidence="1 2">
    <name type="scientific">Nematostella vectensis</name>
    <name type="common">Starlet sea anemone</name>
    <dbReference type="NCBI Taxonomy" id="45351"/>
    <lineage>
        <taxon>Eukaryota</taxon>
        <taxon>Metazoa</taxon>
        <taxon>Cnidaria</taxon>
        <taxon>Anthozoa</taxon>
        <taxon>Hexacorallia</taxon>
        <taxon>Actiniaria</taxon>
        <taxon>Edwardsiidae</taxon>
        <taxon>Nematostella</taxon>
    </lineage>
</organism>
<keyword evidence="2" id="KW-1185">Reference proteome</keyword>
<accession>A7SFZ5</accession>
<reference evidence="1 2" key="1">
    <citation type="journal article" date="2007" name="Science">
        <title>Sea anemone genome reveals ancestral eumetazoan gene repertoire and genomic organization.</title>
        <authorList>
            <person name="Putnam N.H."/>
            <person name="Srivastava M."/>
            <person name="Hellsten U."/>
            <person name="Dirks B."/>
            <person name="Chapman J."/>
            <person name="Salamov A."/>
            <person name="Terry A."/>
            <person name="Shapiro H."/>
            <person name="Lindquist E."/>
            <person name="Kapitonov V.V."/>
            <person name="Jurka J."/>
            <person name="Genikhovich G."/>
            <person name="Grigoriev I.V."/>
            <person name="Lucas S.M."/>
            <person name="Steele R.E."/>
            <person name="Finnerty J.R."/>
            <person name="Technau U."/>
            <person name="Martindale M.Q."/>
            <person name="Rokhsar D.S."/>
        </authorList>
    </citation>
    <scope>NUCLEOTIDE SEQUENCE [LARGE SCALE GENOMIC DNA]</scope>
    <source>
        <strain evidence="2">CH2 X CH6</strain>
    </source>
</reference>
<dbReference type="OrthoDB" id="276540at2759"/>
<dbReference type="InParanoid" id="A7SFZ5"/>
<dbReference type="PANTHER" id="PTHR37935">
    <property type="entry name" value="CHROMOSOME UNDETERMINED SCAFFOLD_14, WHOLE GENOME SHOTGUN SEQUENCE"/>
    <property type="match status" value="1"/>
</dbReference>
<dbReference type="PhylomeDB" id="A7SFZ5"/>
<dbReference type="eggNOG" id="ENOG502S7RQ">
    <property type="taxonomic scope" value="Eukaryota"/>
</dbReference>
<gene>
    <name evidence="1" type="ORF">NEMVEDRAFT_v1g211686</name>
</gene>
<evidence type="ECO:0000313" key="1">
    <source>
        <dbReference type="EMBL" id="EDO37349.1"/>
    </source>
</evidence>
<dbReference type="EMBL" id="DS469648">
    <property type="protein sequence ID" value="EDO37349.1"/>
    <property type="molecule type" value="Genomic_DNA"/>
</dbReference>
<dbReference type="PANTHER" id="PTHR37935:SF1">
    <property type="entry name" value="CHROMOSOME UNDETERMINED SCAFFOLD_14, WHOLE GENOME SHOTGUN SEQUENCE"/>
    <property type="match status" value="1"/>
</dbReference>
<proteinExistence type="predicted"/>
<evidence type="ECO:0000313" key="2">
    <source>
        <dbReference type="Proteomes" id="UP000001593"/>
    </source>
</evidence>
<dbReference type="KEGG" id="nve:5508870"/>
<dbReference type="OMA" id="LSWIWEN"/>
<protein>
    <submittedName>
        <fullName evidence="1">Uncharacterized protein</fullName>
    </submittedName>
</protein>
<sequence length="330" mass="37613">MIARKVMRKSQNVSPIFVRLLSSWQARDNIFKNTPSRPAECRFFITSSPFFSVEKKSSLVNRRLIPPYDTHHAIVQQLSQDAQLEKTDPSVHHFAMIERLHDLEERYRVRGYSPLRWGLGLVVTGVISLYLFREELRENVADEVADVASRSLGDENVVNKANEVTKQVLQDIINDPETTRLASNFVMSVLGQDDVRKSAVELTLFVLQNRETQAKVSKVAAQTLKDLINHPEMREIFLEYIKRLLLDESTKDVCKDLLQGVINDPVVKKFMEESFGDLVASSVVRNKAVELGKTVTHEVVSDIEIQKETGDALWTVVKKTVTPSWFSTEE</sequence>
<dbReference type="AlphaFoldDB" id="A7SFZ5"/>
<dbReference type="HOGENOM" id="CLU_842796_0_0_1"/>